<dbReference type="InterPro" id="IPR006212">
    <property type="entry name" value="Furin_repeat"/>
</dbReference>
<dbReference type="Gene3D" id="2.10.220.10">
    <property type="entry name" value="Hormone Receptor, Insulin-like Growth Factor Receptor 1, Chain A, domain 2"/>
    <property type="match status" value="13"/>
</dbReference>
<dbReference type="CDD" id="cd00064">
    <property type="entry name" value="FU"/>
    <property type="match status" value="16"/>
</dbReference>
<feature type="domain" description="Growth factor receptor" evidence="4">
    <location>
        <begin position="858"/>
        <end position="973"/>
    </location>
</feature>
<organism evidence="5 6">
    <name type="scientific">Tetrahymena thermophila (strain SB210)</name>
    <dbReference type="NCBI Taxonomy" id="312017"/>
    <lineage>
        <taxon>Eukaryota</taxon>
        <taxon>Sar</taxon>
        <taxon>Alveolata</taxon>
        <taxon>Ciliophora</taxon>
        <taxon>Intramacronucleata</taxon>
        <taxon>Oligohymenophorea</taxon>
        <taxon>Hymenostomatida</taxon>
        <taxon>Tetrahymenina</taxon>
        <taxon>Tetrahymenidae</taxon>
        <taxon>Tetrahymena</taxon>
    </lineage>
</organism>
<evidence type="ECO:0000313" key="5">
    <source>
        <dbReference type="EMBL" id="EAR88128.2"/>
    </source>
</evidence>
<dbReference type="KEGG" id="tet:TTHERM_00014940"/>
<feature type="domain" description="Growth factor receptor" evidence="4">
    <location>
        <begin position="1470"/>
        <end position="1576"/>
    </location>
</feature>
<dbReference type="EMBL" id="GG662845">
    <property type="protein sequence ID" value="EAR88128.2"/>
    <property type="molecule type" value="Genomic_DNA"/>
</dbReference>
<dbReference type="Pfam" id="PF14843">
    <property type="entry name" value="GF_recep_IV"/>
    <property type="match status" value="2"/>
</dbReference>
<dbReference type="InParanoid" id="Q22RJ4"/>
<name>Q22RJ4_TETTS</name>
<dbReference type="InterPro" id="IPR009030">
    <property type="entry name" value="Growth_fac_rcpt_cys_sf"/>
</dbReference>
<evidence type="ECO:0000256" key="1">
    <source>
        <dbReference type="ARBA" id="ARBA00023180"/>
    </source>
</evidence>
<feature type="transmembrane region" description="Helical" evidence="3">
    <location>
        <begin position="1585"/>
        <end position="1606"/>
    </location>
</feature>
<proteinExistence type="predicted"/>
<dbReference type="HOGENOM" id="CLU_003802_0_0_1"/>
<keyword evidence="1" id="KW-0325">Glycoprotein</keyword>
<dbReference type="PANTHER" id="PTHR15332:SF175">
    <property type="entry name" value="PROPROTEIN CONVERTASE SUBTILISIN_KEXIN TYPE 5-LIKE"/>
    <property type="match status" value="1"/>
</dbReference>
<dbReference type="PANTHER" id="PTHR15332">
    <property type="entry name" value="PROPROTEIN CONVERTASE SUBTILISIN_KEXIN TYPE 5-LIKE"/>
    <property type="match status" value="1"/>
</dbReference>
<dbReference type="SMART" id="SM00261">
    <property type="entry name" value="FU"/>
    <property type="match status" value="25"/>
</dbReference>
<evidence type="ECO:0000259" key="4">
    <source>
        <dbReference type="Pfam" id="PF14843"/>
    </source>
</evidence>
<dbReference type="SUPFAM" id="SSF57184">
    <property type="entry name" value="Growth factor receptor domain"/>
    <property type="match status" value="9"/>
</dbReference>
<keyword evidence="3" id="KW-0472">Membrane</keyword>
<dbReference type="InterPro" id="IPR032778">
    <property type="entry name" value="GF_recep_IV"/>
</dbReference>
<protein>
    <submittedName>
        <fullName evidence="5">Zinc finger lsd1 subclass family protein</fullName>
    </submittedName>
</protein>
<feature type="region of interest" description="Disordered" evidence="2">
    <location>
        <begin position="1701"/>
        <end position="1721"/>
    </location>
</feature>
<accession>Q22RJ4</accession>
<dbReference type="RefSeq" id="XP_001008373.2">
    <property type="nucleotide sequence ID" value="XM_001008373.2"/>
</dbReference>
<dbReference type="GeneID" id="7823265"/>
<dbReference type="OrthoDB" id="10035969at2759"/>
<keyword evidence="3" id="KW-1133">Transmembrane helix</keyword>
<reference evidence="6" key="1">
    <citation type="journal article" date="2006" name="PLoS Biol.">
        <title>Macronuclear genome sequence of the ciliate Tetrahymena thermophila, a model eukaryote.</title>
        <authorList>
            <person name="Eisen J.A."/>
            <person name="Coyne R.S."/>
            <person name="Wu M."/>
            <person name="Wu D."/>
            <person name="Thiagarajan M."/>
            <person name="Wortman J.R."/>
            <person name="Badger J.H."/>
            <person name="Ren Q."/>
            <person name="Amedeo P."/>
            <person name="Jones K.M."/>
            <person name="Tallon L.J."/>
            <person name="Delcher A.L."/>
            <person name="Salzberg S.L."/>
            <person name="Silva J.C."/>
            <person name="Haas B.J."/>
            <person name="Majoros W.H."/>
            <person name="Farzad M."/>
            <person name="Carlton J.M."/>
            <person name="Smith R.K. Jr."/>
            <person name="Garg J."/>
            <person name="Pearlman R.E."/>
            <person name="Karrer K.M."/>
            <person name="Sun L."/>
            <person name="Manning G."/>
            <person name="Elde N.C."/>
            <person name="Turkewitz A.P."/>
            <person name="Asai D.J."/>
            <person name="Wilkes D.E."/>
            <person name="Wang Y."/>
            <person name="Cai H."/>
            <person name="Collins K."/>
            <person name="Stewart B.A."/>
            <person name="Lee S.R."/>
            <person name="Wilamowska K."/>
            <person name="Weinberg Z."/>
            <person name="Ruzzo W.L."/>
            <person name="Wloga D."/>
            <person name="Gaertig J."/>
            <person name="Frankel J."/>
            <person name="Tsao C.-C."/>
            <person name="Gorovsky M.A."/>
            <person name="Keeling P.J."/>
            <person name="Waller R.F."/>
            <person name="Patron N.J."/>
            <person name="Cherry J.M."/>
            <person name="Stover N.A."/>
            <person name="Krieger C.J."/>
            <person name="del Toro C."/>
            <person name="Ryder H.F."/>
            <person name="Williamson S.C."/>
            <person name="Barbeau R.A."/>
            <person name="Hamilton E.P."/>
            <person name="Orias E."/>
        </authorList>
    </citation>
    <scope>NUCLEOTIDE SEQUENCE [LARGE SCALE GENOMIC DNA]</scope>
    <source>
        <strain evidence="6">SB210</strain>
    </source>
</reference>
<evidence type="ECO:0000256" key="3">
    <source>
        <dbReference type="SAM" id="Phobius"/>
    </source>
</evidence>
<gene>
    <name evidence="5" type="ORF">TTHERM_00014940</name>
</gene>
<sequence>MLFYSKQLIILKVEFLVSQDFTDPTQSSATGWSQNTIATCNTQSDFIDWAGNQNLNGILQENSQQKTYSSLPPHWSLSLRFDLLLYGDVDQTKGDQIQIFIDGNLQDTYTKNNKGDGIVICYKIVFFIQCVDELILYHKNITHSSSSVIIQILPQSPSGKLNKGFGFKNYYLYVDTCDYSCATCNGPTSNQCLTCPANSLKSGSSCTCVSGYIQHKYVCVTSCPAGFTKSQTENKCISDFSINCLTYNSSTQLCSQCKPGYYIYQGQCVNVCPQTSSLNSGTCVDFSTTLINGQYLLNGLFNQYFGQSEITGLGLSVSNFKGFMSSFGQSGALTTNCGSNHLLGGFWLSGSGSSISRSWTGLIGFTVWKIDQWNNENFFVSVDGQNKKTIQFSVGSGNNNICGFGTNNNDQNLQQIVNITHTSSSFNLKFYTDLVSDVKTESFGISNLYVLVDFCSSNCLICSAQGCLTCQASYFLYKSACVQTCPTNTYLSNSTTCTDCNSNCKTCSNSATFCTSCNSPNYLIQLNGSCVSSCPQAQWPRVSDGTCQQCDQSCYTCTSPGNQTSCTSCSGTNYLYNKQCISICPSGTYANTATNNNQCLPCNSNCSTCNGPNSNNCTSCPLSFYLQSSTSTCVSSCNSNQYADNSLSKCINCNLTCTTCSGSSNNCQSCSGFLFLSTSGNTCTINCLSSEFKNTANNKCEPCHPSCNTCSGSSSSNCLSCQGSLYFNSVTKTCQSTCPDGTYPNSNGNVCSQCDTTCLTCNGGTSSNCLSCTFPSRYFQPLTSQCVTQCNTNQYAKSTSPPTCQNCDPTCKTCSGTAPNNCLSCSGNFYLSTSGNICTTQCQNHEFQNSANNKCTTCDSSCFTCSGSQPNNCLSCQSPSFFQPSSKTCVLQCNTNQYSLISPTPVCLDCDPSCATCSGPTQTNCLSCHGSNFLDSTTKSCVTTCPNGTYLNASINQCTPCDPTCTTCNGPSNTQCMSCTLPKYYQQTSGQCVITCNINQYQDSSSATCINCNSSCASCSGGGQNNCLSCSGSLFLDLNTNTCVSNCPLSYYQNSLNNQCSKCNSSCSTCNGGQINNCLSCNLPLLFDLASNTCTSSCSNGQYMDLLLGTCQACDQTCTTCTNGGVQGCSSCALPLYYEVSSSSCVQSCQSNQYQDNSTATCSSCDSSCASCSGPSKNECLSCSGSLYFDGNTKQCVSTCPDSYFADLSSNTCKQCDPSCKTCNGSLSTNCESCTLPLYYNSINKKCVANCDQNQYKDSTTVQCLDCDSSCQSCSGPQNTQCLSCSQSLYLDQNMCKSNCQDGYYQNTQNNTCSKCDASCSTCSGSSPTNCLKCALPRYFQQATNTCEENCQQNQFLDNTDATCEPCHFSCSSCSGPTNNQCQSCSGSMFLYQNQCASTCPDGYFQDIQNNKCSLCNSSCKTCNSVNFCLSCQPPLINYKNYCIQTCPSGFYTDTSTNQCQPCYSSCQSCSGPSANECLECSSGTYFKEQACVDKCGDGYFINQDKCSKCHPSCKNCQGDNIDQCTECQNLLIKYNSKCLSDCPQGTYLMQNTQKQCLSCNNSCLSNCSGPSESDCTSLRPKKQIIVYILFAKTLIWIISSIIGIIQDQKNKKAQNLTVVPSNLIEKQLNFERNDSPVRKKLKKVPYDGQNQLEALKDSDTDKIKQQGMNEKEQLPTFNQNERFPVQFDNQFDLQAESNHVNAKSEVNQQNQEEYSPKGYNRRRPRKTQFILKANIIKSSQLSMNALSSQVNIIESSPITSKRQLQDQSEVASTVAPYNQFANKADKLPISKYQPNQKLKYSIVNFFNKF</sequence>
<dbReference type="eggNOG" id="KOG3525">
    <property type="taxonomic scope" value="Eukaryota"/>
</dbReference>
<keyword evidence="6" id="KW-1185">Reference proteome</keyword>
<evidence type="ECO:0000256" key="2">
    <source>
        <dbReference type="SAM" id="MobiDB-lite"/>
    </source>
</evidence>
<dbReference type="Proteomes" id="UP000009168">
    <property type="component" value="Unassembled WGS sequence"/>
</dbReference>
<evidence type="ECO:0000313" key="6">
    <source>
        <dbReference type="Proteomes" id="UP000009168"/>
    </source>
</evidence>
<feature type="compositionally biased region" description="Polar residues" evidence="2">
    <location>
        <begin position="1701"/>
        <end position="1714"/>
    </location>
</feature>
<keyword evidence="3" id="KW-0812">Transmembrane</keyword>